<gene>
    <name evidence="1" type="ORF">PQR01_04925</name>
</gene>
<dbReference type="Proteomes" id="UP001629235">
    <property type="component" value="Unassembled WGS sequence"/>
</dbReference>
<reference evidence="1 2" key="1">
    <citation type="journal article" date="2024" name="Chem. Sci.">
        <title>Discovery of megapolipeptins by genome mining of a Burkholderiales bacteria collection.</title>
        <authorList>
            <person name="Paulo B.S."/>
            <person name="Recchia M.J.J."/>
            <person name="Lee S."/>
            <person name="Fergusson C.H."/>
            <person name="Romanowski S.B."/>
            <person name="Hernandez A."/>
            <person name="Krull N."/>
            <person name="Liu D.Y."/>
            <person name="Cavanagh H."/>
            <person name="Bos A."/>
            <person name="Gray C.A."/>
            <person name="Murphy B.T."/>
            <person name="Linington R.G."/>
            <person name="Eustaquio A.S."/>
        </authorList>
    </citation>
    <scope>NUCLEOTIDE SEQUENCE [LARGE SCALE GENOMIC DNA]</scope>
    <source>
        <strain evidence="1 2">RL18-126-BIB-B</strain>
    </source>
</reference>
<protein>
    <submittedName>
        <fullName evidence="1">Uncharacterized protein</fullName>
    </submittedName>
</protein>
<name>A0ACC7N854_9BURK</name>
<comment type="caution">
    <text evidence="1">The sequence shown here is derived from an EMBL/GenBank/DDBJ whole genome shotgun (WGS) entry which is preliminary data.</text>
</comment>
<evidence type="ECO:0000313" key="2">
    <source>
        <dbReference type="Proteomes" id="UP001629235"/>
    </source>
</evidence>
<sequence>MNKKSVANELDDTNETTEATLAALTNQVSKFVREGTLDSRFAAKLAKRLKKEADAISDSGNTTKPGQKELNSAFGQLDAALRDHDAKLLVEANAALRASDAVVGAGKKSR</sequence>
<dbReference type="EMBL" id="JAQQDW010000006">
    <property type="protein sequence ID" value="MFM0102838.1"/>
    <property type="molecule type" value="Genomic_DNA"/>
</dbReference>
<proteinExistence type="predicted"/>
<accession>A0ACC7N854</accession>
<keyword evidence="2" id="KW-1185">Reference proteome</keyword>
<organism evidence="1 2">
    <name type="scientific">Paraburkholderia rhynchosiae</name>
    <dbReference type="NCBI Taxonomy" id="487049"/>
    <lineage>
        <taxon>Bacteria</taxon>
        <taxon>Pseudomonadati</taxon>
        <taxon>Pseudomonadota</taxon>
        <taxon>Betaproteobacteria</taxon>
        <taxon>Burkholderiales</taxon>
        <taxon>Burkholderiaceae</taxon>
        <taxon>Paraburkholderia</taxon>
    </lineage>
</organism>
<evidence type="ECO:0000313" key="1">
    <source>
        <dbReference type="EMBL" id="MFM0102838.1"/>
    </source>
</evidence>